<dbReference type="RefSeq" id="WP_169611263.1">
    <property type="nucleotide sequence ID" value="NZ_CP051683.1"/>
</dbReference>
<sequence length="74" mass="8227">MDVGKYEINIEHLGIYQKESDNIFGALDLLKKELNPATPFRILSAFIIKGSESKVEITDIINGTCYPVSQPTAQ</sequence>
<evidence type="ECO:0000313" key="2">
    <source>
        <dbReference type="Proteomes" id="UP000503278"/>
    </source>
</evidence>
<protein>
    <submittedName>
        <fullName evidence="1">Uncharacterized protein</fullName>
    </submittedName>
</protein>
<evidence type="ECO:0000313" key="1">
    <source>
        <dbReference type="EMBL" id="QJD98525.1"/>
    </source>
</evidence>
<dbReference type="AlphaFoldDB" id="A0A7L5E658"/>
<name>A0A7L5E658_9SPHI</name>
<keyword evidence="2" id="KW-1185">Reference proteome</keyword>
<proteinExistence type="predicted"/>
<reference evidence="1 2" key="1">
    <citation type="submission" date="2020-04" db="EMBL/GenBank/DDBJ databases">
        <title>Genome sequencing of novel species.</title>
        <authorList>
            <person name="Heo J."/>
            <person name="Kim S.-J."/>
            <person name="Kim J.-S."/>
            <person name="Hong S.-B."/>
            <person name="Kwon S.-W."/>
        </authorList>
    </citation>
    <scope>NUCLEOTIDE SEQUENCE [LARGE SCALE GENOMIC DNA]</scope>
    <source>
        <strain evidence="1 2">F39-2</strain>
        <plasmid evidence="1 2">unnamed1</plasmid>
    </source>
</reference>
<dbReference type="EMBL" id="CP051683">
    <property type="protein sequence ID" value="QJD98525.1"/>
    <property type="molecule type" value="Genomic_DNA"/>
</dbReference>
<organism evidence="1 2">
    <name type="scientific">Mucilaginibacter robiniae</name>
    <dbReference type="NCBI Taxonomy" id="2728022"/>
    <lineage>
        <taxon>Bacteria</taxon>
        <taxon>Pseudomonadati</taxon>
        <taxon>Bacteroidota</taxon>
        <taxon>Sphingobacteriia</taxon>
        <taxon>Sphingobacteriales</taxon>
        <taxon>Sphingobacteriaceae</taxon>
        <taxon>Mucilaginibacter</taxon>
    </lineage>
</organism>
<accession>A0A7L5E658</accession>
<geneLocation type="plasmid" evidence="1 2">
    <name>unnamed1</name>
</geneLocation>
<gene>
    <name evidence="1" type="ORF">HH214_21450</name>
</gene>
<dbReference type="Proteomes" id="UP000503278">
    <property type="component" value="Plasmid unnamed1"/>
</dbReference>
<keyword evidence="1" id="KW-0614">Plasmid</keyword>
<dbReference type="KEGG" id="mrob:HH214_21450"/>